<feature type="compositionally biased region" description="Polar residues" evidence="1">
    <location>
        <begin position="355"/>
        <end position="364"/>
    </location>
</feature>
<keyword evidence="2" id="KW-1133">Transmembrane helix</keyword>
<reference evidence="3 4" key="1">
    <citation type="submission" date="2014-02" db="EMBL/GenBank/DDBJ databases">
        <title>Transposable element dynamics among asymbiotic and ectomycorrhizal Amanita fungi.</title>
        <authorList>
            <consortium name="DOE Joint Genome Institute"/>
            <person name="Hess J."/>
            <person name="Skrede I."/>
            <person name="Wolfe B."/>
            <person name="LaButti K."/>
            <person name="Ohm R.A."/>
            <person name="Grigoriev I.V."/>
            <person name="Pringle A."/>
        </authorList>
    </citation>
    <scope>NUCLEOTIDE SEQUENCE [LARGE SCALE GENOMIC DNA]</scope>
    <source>
        <strain evidence="3 4">SKay4041</strain>
    </source>
</reference>
<organism evidence="3 4">
    <name type="scientific">Amanita thiersii Skay4041</name>
    <dbReference type="NCBI Taxonomy" id="703135"/>
    <lineage>
        <taxon>Eukaryota</taxon>
        <taxon>Fungi</taxon>
        <taxon>Dikarya</taxon>
        <taxon>Basidiomycota</taxon>
        <taxon>Agaricomycotina</taxon>
        <taxon>Agaricomycetes</taxon>
        <taxon>Agaricomycetidae</taxon>
        <taxon>Agaricales</taxon>
        <taxon>Pluteineae</taxon>
        <taxon>Amanitaceae</taxon>
        <taxon>Amanita</taxon>
    </lineage>
</organism>
<feature type="region of interest" description="Disordered" evidence="1">
    <location>
        <begin position="339"/>
        <end position="366"/>
    </location>
</feature>
<dbReference type="AlphaFoldDB" id="A0A2A9NIC8"/>
<sequence>MAIFKNIYDDGDPAVVYSGDWSVKTNLDSGEVGGTAHVATTQGSKVSFKFNGTFVATYGTIPGLVGPVNVTFQVDNKPPVKTAIISNSTTLRRQVFYQSSILSEGQHTLTMTLDVDAELWLDYFLVPPFQFGSPMFTKIDDGDTSNISYSGTWDRGGRSEEYLSASHVTIVPGSEVQLTFTGSAIAVFGRISSRTANPALPTASFTLDDRGPVLLSNIAPPQKPDIFHQKLYESPVLPLGIHKLSMLQAGTARFWFDYVLVVPTSLQNTSTVSDNLSPTTTAISSATSTASAGNSNPPVGAIVGGVLGGLSLLVLIVVSLLFFRRAEARGCKGRRDAVQPFVSQPSMQLPHGSNGVDSPSNSRGRYTPISKALLQQQCMTSPRHTPSNSQDLGLSSEATFGQNSAQTGAQSSKRKVETTSQRSITRFARRDISEPLSPPLQDIPPPYSAPGFNHSSSIEDVTDRFR</sequence>
<dbReference type="Proteomes" id="UP000242287">
    <property type="component" value="Unassembled WGS sequence"/>
</dbReference>
<accession>A0A2A9NIC8</accession>
<feature type="compositionally biased region" description="Pro residues" evidence="1">
    <location>
        <begin position="436"/>
        <end position="448"/>
    </location>
</feature>
<feature type="region of interest" description="Disordered" evidence="1">
    <location>
        <begin position="401"/>
        <end position="466"/>
    </location>
</feature>
<evidence type="ECO:0000256" key="1">
    <source>
        <dbReference type="SAM" id="MobiDB-lite"/>
    </source>
</evidence>
<dbReference type="Gene3D" id="2.60.120.260">
    <property type="entry name" value="Galactose-binding domain-like"/>
    <property type="match status" value="2"/>
</dbReference>
<keyword evidence="2" id="KW-0812">Transmembrane</keyword>
<gene>
    <name evidence="3" type="ORF">AMATHDRAFT_66361</name>
</gene>
<evidence type="ECO:0000313" key="4">
    <source>
        <dbReference type="Proteomes" id="UP000242287"/>
    </source>
</evidence>
<evidence type="ECO:0008006" key="5">
    <source>
        <dbReference type="Google" id="ProtNLM"/>
    </source>
</evidence>
<evidence type="ECO:0000256" key="2">
    <source>
        <dbReference type="SAM" id="Phobius"/>
    </source>
</evidence>
<dbReference type="OrthoDB" id="3265734at2759"/>
<keyword evidence="4" id="KW-1185">Reference proteome</keyword>
<protein>
    <recommendedName>
        <fullName evidence="5">Transmembrane protein</fullName>
    </recommendedName>
</protein>
<keyword evidence="2" id="KW-0472">Membrane</keyword>
<feature type="compositionally biased region" description="Polar residues" evidence="1">
    <location>
        <begin position="401"/>
        <end position="411"/>
    </location>
</feature>
<feature type="transmembrane region" description="Helical" evidence="2">
    <location>
        <begin position="299"/>
        <end position="323"/>
    </location>
</feature>
<dbReference type="EMBL" id="KZ302079">
    <property type="protein sequence ID" value="PFH48051.1"/>
    <property type="molecule type" value="Genomic_DNA"/>
</dbReference>
<dbReference type="STRING" id="703135.A0A2A9NIC8"/>
<proteinExistence type="predicted"/>
<evidence type="ECO:0000313" key="3">
    <source>
        <dbReference type="EMBL" id="PFH48051.1"/>
    </source>
</evidence>
<name>A0A2A9NIC8_9AGAR</name>